<accession>A0A2T4Z2G0</accession>
<dbReference type="InterPro" id="IPR051472">
    <property type="entry name" value="T3SS_Stator/FliH"/>
</dbReference>
<sequence>MAAPVKFLFDTEFAQEAKRAAEPKIALTDHHQLLALARQEGQAAGFVAGEAQAMASIERQRALALGVLGDRLDGAVAALERIEGRLEAEAIDIAVAVANKLAGTLVAREPMDEIRRLVADCFANLRGVPHLVVRVNDALLDDASTELTRLAAERGFDGRLVILAEPSIAVGDCRIEWSTGGIMLDRDEIAARIAEAVGRYIASSHAVTGDFS</sequence>
<gene>
    <name evidence="3" type="ORF">C8P69_10598</name>
</gene>
<name>A0A2T4Z2G0_9HYPH</name>
<dbReference type="EMBL" id="PZZL01000005">
    <property type="protein sequence ID" value="PTM54948.1"/>
    <property type="molecule type" value="Genomic_DNA"/>
</dbReference>
<organism evidence="3 4">
    <name type="scientific">Phreatobacter oligotrophus</name>
    <dbReference type="NCBI Taxonomy" id="1122261"/>
    <lineage>
        <taxon>Bacteria</taxon>
        <taxon>Pseudomonadati</taxon>
        <taxon>Pseudomonadota</taxon>
        <taxon>Alphaproteobacteria</taxon>
        <taxon>Hyphomicrobiales</taxon>
        <taxon>Phreatobacteraceae</taxon>
        <taxon>Phreatobacter</taxon>
    </lineage>
</organism>
<evidence type="ECO:0000256" key="2">
    <source>
        <dbReference type="ARBA" id="ARBA00022927"/>
    </source>
</evidence>
<keyword evidence="3" id="KW-0969">Cilium</keyword>
<keyword evidence="4" id="KW-1185">Reference proteome</keyword>
<evidence type="ECO:0000313" key="4">
    <source>
        <dbReference type="Proteomes" id="UP000241808"/>
    </source>
</evidence>
<dbReference type="GO" id="GO:0005829">
    <property type="term" value="C:cytosol"/>
    <property type="evidence" value="ECO:0007669"/>
    <property type="project" value="TreeGrafter"/>
</dbReference>
<protein>
    <submittedName>
        <fullName evidence="3">Flagellar assembly protein FliH</fullName>
    </submittedName>
</protein>
<dbReference type="Proteomes" id="UP000241808">
    <property type="component" value="Unassembled WGS sequence"/>
</dbReference>
<dbReference type="NCBIfam" id="NF004690">
    <property type="entry name" value="PRK06032.1-1"/>
    <property type="match status" value="1"/>
</dbReference>
<keyword evidence="3" id="KW-0966">Cell projection</keyword>
<comment type="caution">
    <text evidence="3">The sequence shown here is derived from an EMBL/GenBank/DDBJ whole genome shotgun (WGS) entry which is preliminary data.</text>
</comment>
<keyword evidence="3" id="KW-0282">Flagellum</keyword>
<dbReference type="AlphaFoldDB" id="A0A2T4Z2G0"/>
<evidence type="ECO:0000256" key="1">
    <source>
        <dbReference type="ARBA" id="ARBA00022448"/>
    </source>
</evidence>
<dbReference type="RefSeq" id="WP_108177725.1">
    <property type="nucleotide sequence ID" value="NZ_JAIESU010000032.1"/>
</dbReference>
<proteinExistence type="predicted"/>
<dbReference type="OrthoDB" id="7304298at2"/>
<dbReference type="GO" id="GO:0015031">
    <property type="term" value="P:protein transport"/>
    <property type="evidence" value="ECO:0007669"/>
    <property type="project" value="UniProtKB-KW"/>
</dbReference>
<reference evidence="3 4" key="1">
    <citation type="submission" date="2018-04" db="EMBL/GenBank/DDBJ databases">
        <title>Genomic Encyclopedia of Archaeal and Bacterial Type Strains, Phase II (KMG-II): from individual species to whole genera.</title>
        <authorList>
            <person name="Goeker M."/>
        </authorList>
    </citation>
    <scope>NUCLEOTIDE SEQUENCE [LARGE SCALE GENOMIC DNA]</scope>
    <source>
        <strain evidence="3 4">DSM 25521</strain>
    </source>
</reference>
<dbReference type="PANTHER" id="PTHR34982">
    <property type="entry name" value="YOP PROTEINS TRANSLOCATION PROTEIN L"/>
    <property type="match status" value="1"/>
</dbReference>
<keyword evidence="2" id="KW-0653">Protein transport</keyword>
<keyword evidence="1" id="KW-0813">Transport</keyword>
<dbReference type="PANTHER" id="PTHR34982:SF1">
    <property type="entry name" value="FLAGELLAR ASSEMBLY PROTEIN FLIH"/>
    <property type="match status" value="1"/>
</dbReference>
<evidence type="ECO:0000313" key="3">
    <source>
        <dbReference type="EMBL" id="PTM54948.1"/>
    </source>
</evidence>